<dbReference type="EMBL" id="JABBWG010000004">
    <property type="protein sequence ID" value="KAG1823635.1"/>
    <property type="molecule type" value="Genomic_DNA"/>
</dbReference>
<evidence type="ECO:0000259" key="1">
    <source>
        <dbReference type="PROSITE" id="PS50181"/>
    </source>
</evidence>
<proteinExistence type="predicted"/>
<feature type="domain" description="F-box" evidence="1">
    <location>
        <begin position="3"/>
        <end position="49"/>
    </location>
</feature>
<dbReference type="InterPro" id="IPR036047">
    <property type="entry name" value="F-box-like_dom_sf"/>
</dbReference>
<dbReference type="SMART" id="SM00256">
    <property type="entry name" value="FBOX"/>
    <property type="match status" value="1"/>
</dbReference>
<dbReference type="Proteomes" id="UP000807769">
    <property type="component" value="Unassembled WGS sequence"/>
</dbReference>
<keyword evidence="3" id="KW-1185">Reference proteome</keyword>
<accession>A0A9P7JI01</accession>
<dbReference type="PROSITE" id="PS50181">
    <property type="entry name" value="FBOX"/>
    <property type="match status" value="1"/>
</dbReference>
<dbReference type="GeneID" id="64637854"/>
<evidence type="ECO:0000313" key="2">
    <source>
        <dbReference type="EMBL" id="KAG1823635.1"/>
    </source>
</evidence>
<dbReference type="CDD" id="cd09917">
    <property type="entry name" value="F-box_SF"/>
    <property type="match status" value="1"/>
</dbReference>
<reference evidence="2" key="1">
    <citation type="journal article" date="2020" name="New Phytol.">
        <title>Comparative genomics reveals dynamic genome evolution in host specialist ectomycorrhizal fungi.</title>
        <authorList>
            <person name="Lofgren L.A."/>
            <person name="Nguyen N.H."/>
            <person name="Vilgalys R."/>
            <person name="Ruytinx J."/>
            <person name="Liao H.L."/>
            <person name="Branco S."/>
            <person name="Kuo A."/>
            <person name="LaButti K."/>
            <person name="Lipzen A."/>
            <person name="Andreopoulos W."/>
            <person name="Pangilinan J."/>
            <person name="Riley R."/>
            <person name="Hundley H."/>
            <person name="Na H."/>
            <person name="Barry K."/>
            <person name="Grigoriev I.V."/>
            <person name="Stajich J.E."/>
            <person name="Kennedy P.G."/>
        </authorList>
    </citation>
    <scope>NUCLEOTIDE SEQUENCE</scope>
    <source>
        <strain evidence="2">MN1</strain>
    </source>
</reference>
<organism evidence="2 3">
    <name type="scientific">Suillus subaureus</name>
    <dbReference type="NCBI Taxonomy" id="48587"/>
    <lineage>
        <taxon>Eukaryota</taxon>
        <taxon>Fungi</taxon>
        <taxon>Dikarya</taxon>
        <taxon>Basidiomycota</taxon>
        <taxon>Agaricomycotina</taxon>
        <taxon>Agaricomycetes</taxon>
        <taxon>Agaricomycetidae</taxon>
        <taxon>Boletales</taxon>
        <taxon>Suillineae</taxon>
        <taxon>Suillaceae</taxon>
        <taxon>Suillus</taxon>
    </lineage>
</organism>
<dbReference type="InterPro" id="IPR001810">
    <property type="entry name" value="F-box_dom"/>
</dbReference>
<comment type="caution">
    <text evidence="2">The sequence shown here is derived from an EMBL/GenBank/DDBJ whole genome shotgun (WGS) entry which is preliminary data.</text>
</comment>
<protein>
    <recommendedName>
        <fullName evidence="1">F-box domain-containing protein</fullName>
    </recommendedName>
</protein>
<name>A0A9P7JI01_9AGAM</name>
<gene>
    <name evidence="2" type="ORF">BJ212DRAFT_695336</name>
</gene>
<dbReference type="AlphaFoldDB" id="A0A9P7JI01"/>
<dbReference type="RefSeq" id="XP_041197695.1">
    <property type="nucleotide sequence ID" value="XM_041343838.1"/>
</dbReference>
<evidence type="ECO:0000313" key="3">
    <source>
        <dbReference type="Proteomes" id="UP000807769"/>
    </source>
</evidence>
<dbReference type="Pfam" id="PF12937">
    <property type="entry name" value="F-box-like"/>
    <property type="match status" value="1"/>
</dbReference>
<sequence>MTAETLVQLPPELLYHILSFLDSRDLVRIRKTCKKLKGIVDDSDMLQYIIDLGYFQMNPMGSSEVDVPPAMRRERLRLYDAARQHIEFRLKHTLSLPMSGLGRVDAFGGGIYGSAGENCIHFARLPPDVSDSGDLSYSHRWNHPVDTTNLVNFTFCAVQDLLIVVAHSPDLRSHAYEIHLKSLTTNDTHPDAAQPLLKALDKHDIDHQILNTKGCVKVQIIRNYVSMLSWAVIANVDDTLYSIQMWDWKSKKGYQFNLFFRYDISDYSFITEDKFLVFVASGSMEIYSIDDKSKLPQRTATISLPSLVDDFSYTDVFISEHPTPSSTFPDFRQSHQQPSCSFHPSADDRLIVILVWVTRTNTDHSLYYRFVVRRSAILEFESLSVRTYNQILSSIFRLPWSMWGPQHTSWFRVQLNEDWHTSLFGFRTVESINELSPHHLAEGPRRLYVRDFNPHIAWNYGAVDKSRWRGKIVPGVMDRTTSYPFTEPLGHALTYREDS</sequence>
<dbReference type="OrthoDB" id="3256413at2759"/>
<dbReference type="SUPFAM" id="SSF81383">
    <property type="entry name" value="F-box domain"/>
    <property type="match status" value="1"/>
</dbReference>
<dbReference type="Gene3D" id="1.20.1280.50">
    <property type="match status" value="1"/>
</dbReference>